<evidence type="ECO:0000256" key="6">
    <source>
        <dbReference type="PIRSR" id="PIRSR604254-1"/>
    </source>
</evidence>
<dbReference type="GO" id="GO:0038023">
    <property type="term" value="F:signaling receptor activity"/>
    <property type="evidence" value="ECO:0007669"/>
    <property type="project" value="TreeGrafter"/>
</dbReference>
<comment type="similarity">
    <text evidence="2">Belongs to the ADIPOR family.</text>
</comment>
<feature type="transmembrane region" description="Helical" evidence="7">
    <location>
        <begin position="326"/>
        <end position="347"/>
    </location>
</feature>
<dbReference type="OrthoDB" id="5585746at2759"/>
<feature type="transmembrane region" description="Helical" evidence="7">
    <location>
        <begin position="359"/>
        <end position="377"/>
    </location>
</feature>
<dbReference type="Pfam" id="PF03006">
    <property type="entry name" value="HlyIII"/>
    <property type="match status" value="1"/>
</dbReference>
<evidence type="ECO:0000256" key="7">
    <source>
        <dbReference type="SAM" id="Phobius"/>
    </source>
</evidence>
<evidence type="ECO:0000256" key="2">
    <source>
        <dbReference type="ARBA" id="ARBA00007018"/>
    </source>
</evidence>
<dbReference type="PANTHER" id="PTHR20855">
    <property type="entry name" value="ADIPOR/PROGESTIN RECEPTOR-RELATED"/>
    <property type="match status" value="1"/>
</dbReference>
<evidence type="ECO:0000313" key="9">
    <source>
        <dbReference type="Proteomes" id="UP000198287"/>
    </source>
</evidence>
<dbReference type="PANTHER" id="PTHR20855:SF52">
    <property type="entry name" value="ADIPONECTIN RECEPTOR PROTEIN"/>
    <property type="match status" value="1"/>
</dbReference>
<keyword evidence="9" id="KW-1185">Reference proteome</keyword>
<dbReference type="EMBL" id="LNIX01000009">
    <property type="protein sequence ID" value="OXA50540.1"/>
    <property type="molecule type" value="Genomic_DNA"/>
</dbReference>
<sequence>MSRQPRRFPGGEYGELESFLESFEAEGARRRRIVVNSADGCPSGDLLPIRRPSDAEEFSVSLLRNKLGELRSTLDLPLIPDFLRDDDDEELEEGLGLTLPATPLDSSPSDSEVDPELLNQEEEEEEYDFCLPQLSHATEQVEEFARKVWAAGWNVCHFRALPNWLQDNDFLVRGHRPPLPCVKECFKSIFRIHTETMNIWTHLLGALAFLGVAIYFLTRPSVEIQLQEKLVFTAFFAGAIACLGLSAAFHTLHCHSEFVGKLFSKLDYVGIALLIMGSFFPWLYYGFYCEKSLQIFYLSVTFVLGLAAIVVSLWDKFGEPRLRPLRAGLFAGFGLSGVIPAIHYALAKGWIHAISKASLGWLILMGSLYVLGAIVYASRIPERWFPGKCDIWGHSHQLFHVLVIAAAFVHYHGISEMAMHRLAYGECEDHPYEAVSWFS</sequence>
<evidence type="ECO:0000256" key="1">
    <source>
        <dbReference type="ARBA" id="ARBA00004141"/>
    </source>
</evidence>
<comment type="caution">
    <text evidence="8">The sequence shown here is derived from an EMBL/GenBank/DDBJ whole genome shotgun (WGS) entry which is preliminary data.</text>
</comment>
<keyword evidence="6" id="KW-0862">Zinc</keyword>
<evidence type="ECO:0000256" key="3">
    <source>
        <dbReference type="ARBA" id="ARBA00022692"/>
    </source>
</evidence>
<dbReference type="GO" id="GO:0033211">
    <property type="term" value="P:adiponectin-activated signaling pathway"/>
    <property type="evidence" value="ECO:0007669"/>
    <property type="project" value="TreeGrafter"/>
</dbReference>
<dbReference type="InterPro" id="IPR004254">
    <property type="entry name" value="AdipoR/HlyIII-related"/>
</dbReference>
<feature type="transmembrane region" description="Helical" evidence="7">
    <location>
        <begin position="230"/>
        <end position="249"/>
    </location>
</feature>
<feature type="binding site" evidence="6">
    <location>
        <position position="250"/>
    </location>
    <ligand>
        <name>Zn(2+)</name>
        <dbReference type="ChEBI" id="CHEBI:29105"/>
    </ligand>
</feature>
<evidence type="ECO:0000256" key="5">
    <source>
        <dbReference type="ARBA" id="ARBA00023136"/>
    </source>
</evidence>
<accession>A0A226DZU0</accession>
<evidence type="ECO:0000313" key="8">
    <source>
        <dbReference type="EMBL" id="OXA50540.1"/>
    </source>
</evidence>
<keyword evidence="8" id="KW-0675">Receptor</keyword>
<feature type="binding site" evidence="6">
    <location>
        <position position="396"/>
    </location>
    <ligand>
        <name>Zn(2+)</name>
        <dbReference type="ChEBI" id="CHEBI:29105"/>
    </ligand>
</feature>
<proteinExistence type="inferred from homology"/>
<comment type="subcellular location">
    <subcellularLocation>
        <location evidence="1">Membrane</location>
        <topology evidence="1">Multi-pass membrane protein</topology>
    </subcellularLocation>
</comment>
<keyword evidence="6" id="KW-0479">Metal-binding</keyword>
<feature type="transmembrane region" description="Helical" evidence="7">
    <location>
        <begin position="295"/>
        <end position="314"/>
    </location>
</feature>
<feature type="transmembrane region" description="Helical" evidence="7">
    <location>
        <begin position="397"/>
        <end position="414"/>
    </location>
</feature>
<organism evidence="8 9">
    <name type="scientific">Folsomia candida</name>
    <name type="common">Springtail</name>
    <dbReference type="NCBI Taxonomy" id="158441"/>
    <lineage>
        <taxon>Eukaryota</taxon>
        <taxon>Metazoa</taxon>
        <taxon>Ecdysozoa</taxon>
        <taxon>Arthropoda</taxon>
        <taxon>Hexapoda</taxon>
        <taxon>Collembola</taxon>
        <taxon>Entomobryomorpha</taxon>
        <taxon>Isotomoidea</taxon>
        <taxon>Isotomidae</taxon>
        <taxon>Proisotominae</taxon>
        <taxon>Folsomia</taxon>
    </lineage>
</organism>
<name>A0A226DZU0_FOLCA</name>
<dbReference type="OMA" id="RKIYWSM"/>
<protein>
    <submittedName>
        <fullName evidence="8">Adiponectin receptor protein</fullName>
    </submittedName>
</protein>
<reference evidence="8 9" key="1">
    <citation type="submission" date="2015-12" db="EMBL/GenBank/DDBJ databases">
        <title>The genome of Folsomia candida.</title>
        <authorList>
            <person name="Faddeeva A."/>
            <person name="Derks M.F."/>
            <person name="Anvar Y."/>
            <person name="Smit S."/>
            <person name="Van Straalen N."/>
            <person name="Roelofs D."/>
        </authorList>
    </citation>
    <scope>NUCLEOTIDE SEQUENCE [LARGE SCALE GENOMIC DNA]</scope>
    <source>
        <strain evidence="8 9">VU population</strain>
        <tissue evidence="8">Whole body</tissue>
    </source>
</reference>
<keyword evidence="3 7" id="KW-0812">Transmembrane</keyword>
<dbReference type="GO" id="GO:0005886">
    <property type="term" value="C:plasma membrane"/>
    <property type="evidence" value="ECO:0007669"/>
    <property type="project" value="TreeGrafter"/>
</dbReference>
<feature type="transmembrane region" description="Helical" evidence="7">
    <location>
        <begin position="199"/>
        <end position="218"/>
    </location>
</feature>
<dbReference type="AlphaFoldDB" id="A0A226DZU0"/>
<feature type="transmembrane region" description="Helical" evidence="7">
    <location>
        <begin position="269"/>
        <end position="288"/>
    </location>
</feature>
<feature type="binding site" evidence="6">
    <location>
        <position position="400"/>
    </location>
    <ligand>
        <name>Zn(2+)</name>
        <dbReference type="ChEBI" id="CHEBI:29105"/>
    </ligand>
</feature>
<keyword evidence="4 7" id="KW-1133">Transmembrane helix</keyword>
<keyword evidence="5 7" id="KW-0472">Membrane</keyword>
<dbReference type="Proteomes" id="UP000198287">
    <property type="component" value="Unassembled WGS sequence"/>
</dbReference>
<dbReference type="GO" id="GO:0046872">
    <property type="term" value="F:metal ion binding"/>
    <property type="evidence" value="ECO:0007669"/>
    <property type="project" value="UniProtKB-KW"/>
</dbReference>
<gene>
    <name evidence="8" type="ORF">Fcan01_15286</name>
</gene>
<evidence type="ECO:0000256" key="4">
    <source>
        <dbReference type="ARBA" id="ARBA00022989"/>
    </source>
</evidence>